<dbReference type="AlphaFoldDB" id="Q6EQG7"/>
<protein>
    <submittedName>
        <fullName evidence="1">Uncharacterized protein</fullName>
    </submittedName>
</protein>
<gene>
    <name evidence="1" type="primary">OSJNBb0085I16.20</name>
</gene>
<dbReference type="EMBL" id="AP005700">
    <property type="protein sequence ID" value="BAD29103.1"/>
    <property type="molecule type" value="Genomic_DNA"/>
</dbReference>
<name>Q6EQG7_ORYSJ</name>
<evidence type="ECO:0000313" key="2">
    <source>
        <dbReference type="Proteomes" id="UP000000763"/>
    </source>
</evidence>
<sequence length="234" mass="26104">MWHQGKDLPSVVDLELQYWGREKEEAGGDEKRNELLDNGGCCLEAAAAAVSFSSPSMRRRQRRLTTPAALLPFSTAPDKYGLPRHRFAPISAAINFSPDALVHPARESERQKEKAGRNMGGQEMIVEAGDSVTLQFPVTEIVGGDESKVNNAIEVAIDHGDVLTISLRDREQQKKQQPSLLDVRLLMTPGYDEKKVEWRSKKVDDKVWLEVTIKKKAPTEDGTRIVDISAIEEN</sequence>
<dbReference type="Proteomes" id="UP000000763">
    <property type="component" value="Chromosome 9"/>
</dbReference>
<organism evidence="1 2">
    <name type="scientific">Oryza sativa subsp. japonica</name>
    <name type="common">Rice</name>
    <dbReference type="NCBI Taxonomy" id="39947"/>
    <lineage>
        <taxon>Eukaryota</taxon>
        <taxon>Viridiplantae</taxon>
        <taxon>Streptophyta</taxon>
        <taxon>Embryophyta</taxon>
        <taxon>Tracheophyta</taxon>
        <taxon>Spermatophyta</taxon>
        <taxon>Magnoliopsida</taxon>
        <taxon>Liliopsida</taxon>
        <taxon>Poales</taxon>
        <taxon>Poaceae</taxon>
        <taxon>BOP clade</taxon>
        <taxon>Oryzoideae</taxon>
        <taxon>Oryzeae</taxon>
        <taxon>Oryzinae</taxon>
        <taxon>Oryza</taxon>
        <taxon>Oryza sativa</taxon>
    </lineage>
</organism>
<evidence type="ECO:0000313" key="1">
    <source>
        <dbReference type="EMBL" id="BAD29103.1"/>
    </source>
</evidence>
<reference evidence="2" key="1">
    <citation type="journal article" date="2005" name="Nature">
        <title>The map-based sequence of the rice genome.</title>
        <authorList>
            <consortium name="International rice genome sequencing project (IRGSP)"/>
            <person name="Matsumoto T."/>
            <person name="Wu J."/>
            <person name="Kanamori H."/>
            <person name="Katayose Y."/>
            <person name="Fujisawa M."/>
            <person name="Namiki N."/>
            <person name="Mizuno H."/>
            <person name="Yamamoto K."/>
            <person name="Antonio B.A."/>
            <person name="Baba T."/>
            <person name="Sakata K."/>
            <person name="Nagamura Y."/>
            <person name="Aoki H."/>
            <person name="Arikawa K."/>
            <person name="Arita K."/>
            <person name="Bito T."/>
            <person name="Chiden Y."/>
            <person name="Fujitsuka N."/>
            <person name="Fukunaka R."/>
            <person name="Hamada M."/>
            <person name="Harada C."/>
            <person name="Hayashi A."/>
            <person name="Hijishita S."/>
            <person name="Honda M."/>
            <person name="Hosokawa S."/>
            <person name="Ichikawa Y."/>
            <person name="Idonuma A."/>
            <person name="Iijima M."/>
            <person name="Ikeda M."/>
            <person name="Ikeno M."/>
            <person name="Ito K."/>
            <person name="Ito S."/>
            <person name="Ito T."/>
            <person name="Ito Y."/>
            <person name="Ito Y."/>
            <person name="Iwabuchi A."/>
            <person name="Kamiya K."/>
            <person name="Karasawa W."/>
            <person name="Kurita K."/>
            <person name="Katagiri S."/>
            <person name="Kikuta A."/>
            <person name="Kobayashi H."/>
            <person name="Kobayashi N."/>
            <person name="Machita K."/>
            <person name="Maehara T."/>
            <person name="Masukawa M."/>
            <person name="Mizubayashi T."/>
            <person name="Mukai Y."/>
            <person name="Nagasaki H."/>
            <person name="Nagata Y."/>
            <person name="Naito S."/>
            <person name="Nakashima M."/>
            <person name="Nakama Y."/>
            <person name="Nakamichi Y."/>
            <person name="Nakamura M."/>
            <person name="Meguro A."/>
            <person name="Negishi M."/>
            <person name="Ohta I."/>
            <person name="Ohta T."/>
            <person name="Okamoto M."/>
            <person name="Ono N."/>
            <person name="Saji S."/>
            <person name="Sakaguchi M."/>
            <person name="Sakai K."/>
            <person name="Shibata M."/>
            <person name="Shimokawa T."/>
            <person name="Song J."/>
            <person name="Takazaki Y."/>
            <person name="Terasawa K."/>
            <person name="Tsugane M."/>
            <person name="Tsuji K."/>
            <person name="Ueda S."/>
            <person name="Waki K."/>
            <person name="Yamagata H."/>
            <person name="Yamamoto M."/>
            <person name="Yamamoto S."/>
            <person name="Yamane H."/>
            <person name="Yoshiki S."/>
            <person name="Yoshihara R."/>
            <person name="Yukawa K."/>
            <person name="Zhong H."/>
            <person name="Yano M."/>
            <person name="Yuan Q."/>
            <person name="Ouyang S."/>
            <person name="Liu J."/>
            <person name="Jones K.M."/>
            <person name="Gansberger K."/>
            <person name="Moffat K."/>
            <person name="Hill J."/>
            <person name="Bera J."/>
            <person name="Fadrosh D."/>
            <person name="Jin S."/>
            <person name="Johri S."/>
            <person name="Kim M."/>
            <person name="Overton L."/>
            <person name="Reardon M."/>
            <person name="Tsitrin T."/>
            <person name="Vuong H."/>
            <person name="Weaver B."/>
            <person name="Ciecko A."/>
            <person name="Tallon L."/>
            <person name="Jackson J."/>
            <person name="Pai G."/>
            <person name="Aken S.V."/>
            <person name="Utterback T."/>
            <person name="Reidmuller S."/>
            <person name="Feldblyum T."/>
            <person name="Hsiao J."/>
            <person name="Zismann V."/>
            <person name="Iobst S."/>
            <person name="de Vazeille A.R."/>
            <person name="Buell C.R."/>
            <person name="Ying K."/>
            <person name="Li Y."/>
            <person name="Lu T."/>
            <person name="Huang Y."/>
            <person name="Zhao Q."/>
            <person name="Feng Q."/>
            <person name="Zhang L."/>
            <person name="Zhu J."/>
            <person name="Weng Q."/>
            <person name="Mu J."/>
            <person name="Lu Y."/>
            <person name="Fan D."/>
            <person name="Liu Y."/>
            <person name="Guan J."/>
            <person name="Zhang Y."/>
            <person name="Yu S."/>
            <person name="Liu X."/>
            <person name="Zhang Y."/>
            <person name="Hong G."/>
            <person name="Han B."/>
            <person name="Choisne N."/>
            <person name="Demange N."/>
            <person name="Orjeda G."/>
            <person name="Samain S."/>
            <person name="Cattolico L."/>
            <person name="Pelletier E."/>
            <person name="Couloux A."/>
            <person name="Segurens B."/>
            <person name="Wincker P."/>
            <person name="D'Hont A."/>
            <person name="Scarpelli C."/>
            <person name="Weissenbach J."/>
            <person name="Salanoubat M."/>
            <person name="Quetier F."/>
            <person name="Yu Y."/>
            <person name="Kim H.R."/>
            <person name="Rambo T."/>
            <person name="Currie J."/>
            <person name="Collura K."/>
            <person name="Luo M."/>
            <person name="Yang T."/>
            <person name="Ammiraju J.S.S."/>
            <person name="Engler F."/>
            <person name="Soderlund C."/>
            <person name="Wing R.A."/>
            <person name="Palmer L.E."/>
            <person name="de la Bastide M."/>
            <person name="Spiegel L."/>
            <person name="Nascimento L."/>
            <person name="Zutavern T."/>
            <person name="O'Shaughnessy A."/>
            <person name="Dike S."/>
            <person name="Dedhia N."/>
            <person name="Preston R."/>
            <person name="Balija V."/>
            <person name="McCombie W.R."/>
            <person name="Chow T."/>
            <person name="Chen H."/>
            <person name="Chung M."/>
            <person name="Chen C."/>
            <person name="Shaw J."/>
            <person name="Wu H."/>
            <person name="Hsiao K."/>
            <person name="Chao Y."/>
            <person name="Chu M."/>
            <person name="Cheng C."/>
            <person name="Hour A."/>
            <person name="Lee P."/>
            <person name="Lin S."/>
            <person name="Lin Y."/>
            <person name="Liou J."/>
            <person name="Liu S."/>
            <person name="Hsing Y."/>
            <person name="Raghuvanshi S."/>
            <person name="Mohanty A."/>
            <person name="Bharti A.K."/>
            <person name="Gaur A."/>
            <person name="Gupta V."/>
            <person name="Kumar D."/>
            <person name="Ravi V."/>
            <person name="Vij S."/>
            <person name="Kapur A."/>
            <person name="Khurana P."/>
            <person name="Khurana P."/>
            <person name="Khurana J.P."/>
            <person name="Tyagi A.K."/>
            <person name="Gaikwad K."/>
            <person name="Singh A."/>
            <person name="Dalal V."/>
            <person name="Srivastava S."/>
            <person name="Dixit A."/>
            <person name="Pal A.K."/>
            <person name="Ghazi I.A."/>
            <person name="Yadav M."/>
            <person name="Pandit A."/>
            <person name="Bhargava A."/>
            <person name="Sureshbabu K."/>
            <person name="Batra K."/>
            <person name="Sharma T.R."/>
            <person name="Mohapatra T."/>
            <person name="Singh N.K."/>
            <person name="Messing J."/>
            <person name="Nelson A.B."/>
            <person name="Fuks G."/>
            <person name="Kavchok S."/>
            <person name="Keizer G."/>
            <person name="Linton E."/>
            <person name="Llaca V."/>
            <person name="Song R."/>
            <person name="Tanyolac B."/>
            <person name="Young S."/>
            <person name="Ho-Il K."/>
            <person name="Hahn J.H."/>
            <person name="Sangsakoo G."/>
            <person name="Vanavichit A."/>
            <person name="de Mattos Luiz.A.T."/>
            <person name="Zimmer P.D."/>
            <person name="Malone G."/>
            <person name="Dellagostin O."/>
            <person name="de Oliveira A.C."/>
            <person name="Bevan M."/>
            <person name="Bancroft I."/>
            <person name="Minx P."/>
            <person name="Cordum H."/>
            <person name="Wilson R."/>
            <person name="Cheng Z."/>
            <person name="Jin W."/>
            <person name="Jiang J."/>
            <person name="Leong S.A."/>
            <person name="Iwama H."/>
            <person name="Gojobori T."/>
            <person name="Itoh T."/>
            <person name="Niimura Y."/>
            <person name="Fujii Y."/>
            <person name="Habara T."/>
            <person name="Sakai H."/>
            <person name="Sato Y."/>
            <person name="Wilson G."/>
            <person name="Kumar K."/>
            <person name="McCouch S."/>
            <person name="Juretic N."/>
            <person name="Hoen D."/>
            <person name="Wright S."/>
            <person name="Bruskiewich R."/>
            <person name="Bureau T."/>
            <person name="Miyao A."/>
            <person name="Hirochika H."/>
            <person name="Nishikawa T."/>
            <person name="Kadowaki K."/>
            <person name="Sugiura M."/>
            <person name="Burr B."/>
            <person name="Sasaki T."/>
        </authorList>
    </citation>
    <scope>NUCLEOTIDE SEQUENCE [LARGE SCALE GENOMIC DNA]</scope>
    <source>
        <strain evidence="2">cv. Nipponbare</strain>
    </source>
</reference>
<proteinExistence type="predicted"/>
<reference evidence="2" key="2">
    <citation type="journal article" date="2008" name="Nucleic Acids Res.">
        <title>The rice annotation project database (RAP-DB): 2008 update.</title>
        <authorList>
            <consortium name="The rice annotation project (RAP)"/>
        </authorList>
    </citation>
    <scope>GENOME REANNOTATION</scope>
    <source>
        <strain evidence="2">cv. Nipponbare</strain>
    </source>
</reference>
<accession>Q6EQG7</accession>